<evidence type="ECO:0000313" key="2">
    <source>
        <dbReference type="Proteomes" id="UP001307889"/>
    </source>
</evidence>
<proteinExistence type="predicted"/>
<dbReference type="Proteomes" id="UP001307889">
    <property type="component" value="Chromosome 4"/>
</dbReference>
<protein>
    <submittedName>
        <fullName evidence="1">Uncharacterized protein</fullName>
    </submittedName>
</protein>
<gene>
    <name evidence="1" type="ORF">NTJ_06266</name>
</gene>
<keyword evidence="2" id="KW-1185">Reference proteome</keyword>
<sequence>MLGPPLGHRGGYFSPYSFMLSVGFRPGTGTAERGIGAAALKRRCRAAAVSRTMPRFLLRFLDLPTRSVSRGSGRSLSVAPARLLNLSRFHSRLAHAPFLSPTLRSSAAGRSLRCDCAVLLNLQGRGPNLACCHGARTPPPLPPAPSRRLCSYFSLLQ</sequence>
<evidence type="ECO:0000313" key="1">
    <source>
        <dbReference type="EMBL" id="BES93456.1"/>
    </source>
</evidence>
<reference evidence="1 2" key="1">
    <citation type="submission" date="2023-09" db="EMBL/GenBank/DDBJ databases">
        <title>Nesidiocoris tenuis whole genome shotgun sequence.</title>
        <authorList>
            <person name="Shibata T."/>
            <person name="Shimoda M."/>
            <person name="Kobayashi T."/>
            <person name="Uehara T."/>
        </authorList>
    </citation>
    <scope>NUCLEOTIDE SEQUENCE [LARGE SCALE GENOMIC DNA]</scope>
    <source>
        <strain evidence="1 2">Japan</strain>
    </source>
</reference>
<organism evidence="1 2">
    <name type="scientific">Nesidiocoris tenuis</name>
    <dbReference type="NCBI Taxonomy" id="355587"/>
    <lineage>
        <taxon>Eukaryota</taxon>
        <taxon>Metazoa</taxon>
        <taxon>Ecdysozoa</taxon>
        <taxon>Arthropoda</taxon>
        <taxon>Hexapoda</taxon>
        <taxon>Insecta</taxon>
        <taxon>Pterygota</taxon>
        <taxon>Neoptera</taxon>
        <taxon>Paraneoptera</taxon>
        <taxon>Hemiptera</taxon>
        <taxon>Heteroptera</taxon>
        <taxon>Panheteroptera</taxon>
        <taxon>Cimicomorpha</taxon>
        <taxon>Miridae</taxon>
        <taxon>Dicyphina</taxon>
        <taxon>Nesidiocoris</taxon>
    </lineage>
</organism>
<name>A0ABN7AMK3_9HEMI</name>
<dbReference type="EMBL" id="AP028912">
    <property type="protein sequence ID" value="BES93456.1"/>
    <property type="molecule type" value="Genomic_DNA"/>
</dbReference>
<accession>A0ABN7AMK3</accession>